<gene>
    <name evidence="2" type="ORF">FGG08_006889</name>
</gene>
<sequence>MPENNKIPLRRSLLGTHPALYVNEQSASSRLNHCHLDNSFIDERSHRRCHPGHNFVGEESPQGFGLPGWNHQAKSPSRSDYYYPGHNPIDGERSNGLSLLEQGHQAYPPSRSNRCYLDNNLTDEERSRSLSLSGGDCQEHSKQVISHARSASSEQRQTLLLFQDTSLSQNLPLYSPKRDVASADSDYTSPTWGEDSSMLPELSTSDPGAFRTTEYCSALSPIGRSYSSPIGGEIQSELSMQGPSSLLTPYSESSYAVLVDKPQTPVVLEPQDYYDEPLARLADQGSSHGFEAHDIYPGSVTSVTGESTLATSGKGQELYLHASRLG</sequence>
<comment type="caution">
    <text evidence="2">The sequence shown here is derived from an EMBL/GenBank/DDBJ whole genome shotgun (WGS) entry which is preliminary data.</text>
</comment>
<organism evidence="2 3">
    <name type="scientific">Glutinoglossum americanum</name>
    <dbReference type="NCBI Taxonomy" id="1670608"/>
    <lineage>
        <taxon>Eukaryota</taxon>
        <taxon>Fungi</taxon>
        <taxon>Dikarya</taxon>
        <taxon>Ascomycota</taxon>
        <taxon>Pezizomycotina</taxon>
        <taxon>Geoglossomycetes</taxon>
        <taxon>Geoglossales</taxon>
        <taxon>Geoglossaceae</taxon>
        <taxon>Glutinoglossum</taxon>
    </lineage>
</organism>
<dbReference type="Proteomes" id="UP000698800">
    <property type="component" value="Unassembled WGS sequence"/>
</dbReference>
<dbReference type="AlphaFoldDB" id="A0A9P8HVD9"/>
<name>A0A9P8HVD9_9PEZI</name>
<protein>
    <submittedName>
        <fullName evidence="2">Uncharacterized protein</fullName>
    </submittedName>
</protein>
<evidence type="ECO:0000313" key="2">
    <source>
        <dbReference type="EMBL" id="KAH0536222.1"/>
    </source>
</evidence>
<dbReference type="EMBL" id="JAGHQL010000224">
    <property type="protein sequence ID" value="KAH0536222.1"/>
    <property type="molecule type" value="Genomic_DNA"/>
</dbReference>
<dbReference type="OrthoDB" id="10418014at2759"/>
<accession>A0A9P8HVD9</accession>
<evidence type="ECO:0000256" key="1">
    <source>
        <dbReference type="SAM" id="MobiDB-lite"/>
    </source>
</evidence>
<proteinExistence type="predicted"/>
<feature type="region of interest" description="Disordered" evidence="1">
    <location>
        <begin position="177"/>
        <end position="203"/>
    </location>
</feature>
<feature type="region of interest" description="Disordered" evidence="1">
    <location>
        <begin position="52"/>
        <end position="95"/>
    </location>
</feature>
<keyword evidence="3" id="KW-1185">Reference proteome</keyword>
<reference evidence="2" key="1">
    <citation type="submission" date="2021-03" db="EMBL/GenBank/DDBJ databases">
        <title>Comparative genomics and phylogenomic investigation of the class Geoglossomycetes provide insights into ecological specialization and systematics.</title>
        <authorList>
            <person name="Melie T."/>
            <person name="Pirro S."/>
            <person name="Miller A.N."/>
            <person name="Quandt A."/>
        </authorList>
    </citation>
    <scope>NUCLEOTIDE SEQUENCE</scope>
    <source>
        <strain evidence="2">GBOQ0MN5Z8</strain>
    </source>
</reference>
<evidence type="ECO:0000313" key="3">
    <source>
        <dbReference type="Proteomes" id="UP000698800"/>
    </source>
</evidence>